<accession>A0ACC3T7K6</accession>
<gene>
    <name evidence="1" type="ORF">V1525DRAFT_397216</name>
</gene>
<comment type="caution">
    <text evidence="1">The sequence shown here is derived from an EMBL/GenBank/DDBJ whole genome shotgun (WGS) entry which is preliminary data.</text>
</comment>
<sequence length="78" mass="9415">MSERPYFVKRPYDTLRYYARTRPQYFWPLALSLTTIPAIIALTSFRRKYIYADHKPIPLSYPLPNRERVQLTGFDDEE</sequence>
<keyword evidence="2" id="KW-1185">Reference proteome</keyword>
<dbReference type="Proteomes" id="UP001433508">
    <property type="component" value="Unassembled WGS sequence"/>
</dbReference>
<dbReference type="EMBL" id="MU971344">
    <property type="protein sequence ID" value="KAK9239651.1"/>
    <property type="molecule type" value="Genomic_DNA"/>
</dbReference>
<evidence type="ECO:0000313" key="1">
    <source>
        <dbReference type="EMBL" id="KAK9239651.1"/>
    </source>
</evidence>
<protein>
    <submittedName>
        <fullName evidence="1">Uncharacterized protein</fullName>
    </submittedName>
</protein>
<proteinExistence type="predicted"/>
<reference evidence="2" key="1">
    <citation type="journal article" date="2024" name="Front. Bioeng. Biotechnol.">
        <title>Genome-scale model development and genomic sequencing of the oleaginous clade Lipomyces.</title>
        <authorList>
            <person name="Czajka J.J."/>
            <person name="Han Y."/>
            <person name="Kim J."/>
            <person name="Mondo S.J."/>
            <person name="Hofstad B.A."/>
            <person name="Robles A."/>
            <person name="Haridas S."/>
            <person name="Riley R."/>
            <person name="LaButti K."/>
            <person name="Pangilinan J."/>
            <person name="Andreopoulos W."/>
            <person name="Lipzen A."/>
            <person name="Yan J."/>
            <person name="Wang M."/>
            <person name="Ng V."/>
            <person name="Grigoriev I.V."/>
            <person name="Spatafora J.W."/>
            <person name="Magnuson J.K."/>
            <person name="Baker S.E."/>
            <person name="Pomraning K.R."/>
        </authorList>
    </citation>
    <scope>NUCLEOTIDE SEQUENCE [LARGE SCALE GENOMIC DNA]</scope>
    <source>
        <strain evidence="2">CBS 7786</strain>
    </source>
</reference>
<evidence type="ECO:0000313" key="2">
    <source>
        <dbReference type="Proteomes" id="UP001433508"/>
    </source>
</evidence>
<organism evidence="1 2">
    <name type="scientific">Lipomyces kononenkoae</name>
    <name type="common">Yeast</name>
    <dbReference type="NCBI Taxonomy" id="34357"/>
    <lineage>
        <taxon>Eukaryota</taxon>
        <taxon>Fungi</taxon>
        <taxon>Dikarya</taxon>
        <taxon>Ascomycota</taxon>
        <taxon>Saccharomycotina</taxon>
        <taxon>Lipomycetes</taxon>
        <taxon>Lipomycetales</taxon>
        <taxon>Lipomycetaceae</taxon>
        <taxon>Lipomyces</taxon>
    </lineage>
</organism>
<name>A0ACC3T7K6_LIPKO</name>